<protein>
    <submittedName>
        <fullName evidence="3">Putative NADH-flavin reductase</fullName>
    </submittedName>
</protein>
<gene>
    <name evidence="3" type="ORF">NCTC12413_01951</name>
    <name evidence="2" type="ORF">SAR03_19610</name>
</gene>
<dbReference type="EMBL" id="BKAV01000023">
    <property type="protein sequence ID" value="GEQ00924.1"/>
    <property type="molecule type" value="Genomic_DNA"/>
</dbReference>
<name>A0A380CJH9_9STAP</name>
<dbReference type="CDD" id="cd05244">
    <property type="entry name" value="BVR-B_like_SDR_a"/>
    <property type="match status" value="1"/>
</dbReference>
<dbReference type="Gene3D" id="3.40.50.720">
    <property type="entry name" value="NAD(P)-binding Rossmann-like Domain"/>
    <property type="match status" value="1"/>
</dbReference>
<dbReference type="PANTHER" id="PTHR43355">
    <property type="entry name" value="FLAVIN REDUCTASE (NADPH)"/>
    <property type="match status" value="1"/>
</dbReference>
<dbReference type="InterPro" id="IPR036291">
    <property type="entry name" value="NAD(P)-bd_dom_sf"/>
</dbReference>
<dbReference type="GO" id="GO:0016646">
    <property type="term" value="F:oxidoreductase activity, acting on the CH-NH group of donors, NAD or NADP as acceptor"/>
    <property type="evidence" value="ECO:0007669"/>
    <property type="project" value="TreeGrafter"/>
</dbReference>
<dbReference type="AlphaFoldDB" id="A0A380CJH9"/>
<sequence length="204" mass="22503">MKIAVVGANGKAGKLITEEAINRGFDVSAIVRNNNKTIASQVIQKDLFDLNQDDVAPFDVIVNAFGQPDPHKQYEHSQAIAHLTSLIANSPTRFIVVGGAGSLYVDADHKIKLIDTPEFPEQFKATAQAQGKTLEELKNQSNVQWTFVSPAPDFQYEGNRTGEYRISNDEVIGDYVSYADFAIAIVDEIANAHYVQQRFAVFAK</sequence>
<feature type="domain" description="NAD(P)-binding" evidence="1">
    <location>
        <begin position="7"/>
        <end position="191"/>
    </location>
</feature>
<evidence type="ECO:0000313" key="3">
    <source>
        <dbReference type="EMBL" id="SUJ21849.1"/>
    </source>
</evidence>
<evidence type="ECO:0000313" key="2">
    <source>
        <dbReference type="EMBL" id="GEQ00924.1"/>
    </source>
</evidence>
<organism evidence="3 4">
    <name type="scientific">Staphylococcus arlettae</name>
    <dbReference type="NCBI Taxonomy" id="29378"/>
    <lineage>
        <taxon>Bacteria</taxon>
        <taxon>Bacillati</taxon>
        <taxon>Bacillota</taxon>
        <taxon>Bacilli</taxon>
        <taxon>Bacillales</taxon>
        <taxon>Staphylococcaceae</taxon>
        <taxon>Staphylococcus</taxon>
    </lineage>
</organism>
<reference evidence="3 4" key="1">
    <citation type="submission" date="2018-06" db="EMBL/GenBank/DDBJ databases">
        <authorList>
            <consortium name="Pathogen Informatics"/>
            <person name="Doyle S."/>
        </authorList>
    </citation>
    <scope>NUCLEOTIDE SEQUENCE [LARGE SCALE GENOMIC DNA]</scope>
    <source>
        <strain evidence="3 4">NCTC12413</strain>
    </source>
</reference>
<dbReference type="InterPro" id="IPR016040">
    <property type="entry name" value="NAD(P)-bd_dom"/>
</dbReference>
<dbReference type="Pfam" id="PF13460">
    <property type="entry name" value="NAD_binding_10"/>
    <property type="match status" value="1"/>
</dbReference>
<dbReference type="OrthoDB" id="9785372at2"/>
<evidence type="ECO:0000259" key="1">
    <source>
        <dbReference type="Pfam" id="PF13460"/>
    </source>
</evidence>
<dbReference type="EMBL" id="UGZE01000001">
    <property type="protein sequence ID" value="SUJ21849.1"/>
    <property type="molecule type" value="Genomic_DNA"/>
</dbReference>
<dbReference type="GeneID" id="97288257"/>
<dbReference type="SUPFAM" id="SSF51735">
    <property type="entry name" value="NAD(P)-binding Rossmann-fold domains"/>
    <property type="match status" value="1"/>
</dbReference>
<keyword evidence="5" id="KW-1185">Reference proteome</keyword>
<evidence type="ECO:0000313" key="5">
    <source>
        <dbReference type="Proteomes" id="UP000321598"/>
    </source>
</evidence>
<evidence type="ECO:0000313" key="4">
    <source>
        <dbReference type="Proteomes" id="UP000254956"/>
    </source>
</evidence>
<dbReference type="InterPro" id="IPR051606">
    <property type="entry name" value="Polyketide_Oxido-like"/>
</dbReference>
<dbReference type="PANTHER" id="PTHR43355:SF2">
    <property type="entry name" value="FLAVIN REDUCTASE (NADPH)"/>
    <property type="match status" value="1"/>
</dbReference>
<accession>A0A380CJH9</accession>
<dbReference type="STRING" id="1212545.SARL_07194"/>
<reference evidence="2 5" key="2">
    <citation type="submission" date="2019-07" db="EMBL/GenBank/DDBJ databases">
        <title>Whole genome shotgun sequence of Staphylococcus arlettae NBRC 109765.</title>
        <authorList>
            <person name="Hosoyama A."/>
            <person name="Uohara A."/>
            <person name="Ohji S."/>
            <person name="Ichikawa N."/>
        </authorList>
    </citation>
    <scope>NUCLEOTIDE SEQUENCE [LARGE SCALE GENOMIC DNA]</scope>
    <source>
        <strain evidence="2 5">NBRC 109765</strain>
    </source>
</reference>
<dbReference type="Proteomes" id="UP000254956">
    <property type="component" value="Unassembled WGS sequence"/>
</dbReference>
<dbReference type="Proteomes" id="UP000321598">
    <property type="component" value="Unassembled WGS sequence"/>
</dbReference>
<dbReference type="RefSeq" id="WP_002510164.1">
    <property type="nucleotide sequence ID" value="NZ_BKAV01000023.1"/>
</dbReference>
<proteinExistence type="predicted"/>